<dbReference type="InterPro" id="IPR051606">
    <property type="entry name" value="Polyketide_Oxido-like"/>
</dbReference>
<accession>A0A2T0VTG1</accession>
<dbReference type="Proteomes" id="UP000238007">
    <property type="component" value="Unassembled WGS sequence"/>
</dbReference>
<dbReference type="GO" id="GO:0042602">
    <property type="term" value="F:riboflavin reductase (NADPH) activity"/>
    <property type="evidence" value="ECO:0007669"/>
    <property type="project" value="TreeGrafter"/>
</dbReference>
<dbReference type="InterPro" id="IPR016040">
    <property type="entry name" value="NAD(P)-bd_dom"/>
</dbReference>
<feature type="domain" description="NAD(P)-binding" evidence="1">
    <location>
        <begin position="9"/>
        <end position="210"/>
    </location>
</feature>
<dbReference type="EMBL" id="PVTP01000018">
    <property type="protein sequence ID" value="PRY74390.1"/>
    <property type="molecule type" value="Genomic_DNA"/>
</dbReference>
<dbReference type="PANTHER" id="PTHR43355:SF2">
    <property type="entry name" value="FLAVIN REDUCTASE (NADPH)"/>
    <property type="match status" value="1"/>
</dbReference>
<dbReference type="GO" id="GO:0004074">
    <property type="term" value="F:biliverdin reductase [NAD(P)H] activity"/>
    <property type="evidence" value="ECO:0007669"/>
    <property type="project" value="TreeGrafter"/>
</dbReference>
<gene>
    <name evidence="2" type="ORF">CLV80_11827</name>
</gene>
<proteinExistence type="predicted"/>
<evidence type="ECO:0000313" key="3">
    <source>
        <dbReference type="Proteomes" id="UP000238007"/>
    </source>
</evidence>
<dbReference type="Gene3D" id="3.40.50.720">
    <property type="entry name" value="NAD(P)-binding Rossmann-like Domain"/>
    <property type="match status" value="1"/>
</dbReference>
<comment type="caution">
    <text evidence="2">The sequence shown here is derived from an EMBL/GenBank/DDBJ whole genome shotgun (WGS) entry which is preliminary data.</text>
</comment>
<dbReference type="OrthoDB" id="7419852at2"/>
<keyword evidence="3" id="KW-1185">Reference proteome</keyword>
<dbReference type="InterPro" id="IPR036291">
    <property type="entry name" value="NAD(P)-bd_dom_sf"/>
</dbReference>
<dbReference type="SUPFAM" id="SSF51735">
    <property type="entry name" value="NAD(P)-binding Rossmann-fold domains"/>
    <property type="match status" value="1"/>
</dbReference>
<dbReference type="RefSeq" id="WP_106359290.1">
    <property type="nucleotide sequence ID" value="NZ_PVTP01000018.1"/>
</dbReference>
<sequence>MTKTILLYGGSGRTGTFVMQQALAAGHSVRALVRNPAVISQTDAKLTLIKGTPEDADDVAEAMQGCDVVISTLNNARASDSPFSKLVNRDSLLKDIIDVTIAAMHDQGLRRIVSLGAAGANESYDTAPLLMRMLIKWSNLGHAYRDHEMVEDALAASGLDWTVGRAMMLGKKEGTAPVIESYVVGGANQPKPVMQISRTSVAQWLIEALDRADLHGKAPMISQK</sequence>
<organism evidence="2 3">
    <name type="scientific">Yoonia maritima</name>
    <dbReference type="NCBI Taxonomy" id="1435347"/>
    <lineage>
        <taxon>Bacteria</taxon>
        <taxon>Pseudomonadati</taxon>
        <taxon>Pseudomonadota</taxon>
        <taxon>Alphaproteobacteria</taxon>
        <taxon>Rhodobacterales</taxon>
        <taxon>Paracoccaceae</taxon>
        <taxon>Yoonia</taxon>
    </lineage>
</organism>
<protein>
    <submittedName>
        <fullName evidence="2">Putative NADH-flavin reductase</fullName>
    </submittedName>
</protein>
<dbReference type="AlphaFoldDB" id="A0A2T0VTG1"/>
<name>A0A2T0VTG1_9RHOB</name>
<dbReference type="Pfam" id="PF13460">
    <property type="entry name" value="NAD_binding_10"/>
    <property type="match status" value="1"/>
</dbReference>
<evidence type="ECO:0000259" key="1">
    <source>
        <dbReference type="Pfam" id="PF13460"/>
    </source>
</evidence>
<evidence type="ECO:0000313" key="2">
    <source>
        <dbReference type="EMBL" id="PRY74390.1"/>
    </source>
</evidence>
<dbReference type="PANTHER" id="PTHR43355">
    <property type="entry name" value="FLAVIN REDUCTASE (NADPH)"/>
    <property type="match status" value="1"/>
</dbReference>
<reference evidence="2 3" key="1">
    <citation type="submission" date="2018-03" db="EMBL/GenBank/DDBJ databases">
        <title>Genomic Encyclopedia of Archaeal and Bacterial Type Strains, Phase II (KMG-II): from individual species to whole genera.</title>
        <authorList>
            <person name="Goeker M."/>
        </authorList>
    </citation>
    <scope>NUCLEOTIDE SEQUENCE [LARGE SCALE GENOMIC DNA]</scope>
    <source>
        <strain evidence="2 3">DSM 101533</strain>
    </source>
</reference>